<feature type="non-terminal residue" evidence="1">
    <location>
        <position position="1"/>
    </location>
</feature>
<evidence type="ECO:0000313" key="2">
    <source>
        <dbReference type="Proteomes" id="UP000577346"/>
    </source>
</evidence>
<sequence>NEGSWLLGEYRSRAMYQTMVRRSGKWRPLEPIKVDWQADHIDVKFHVPCGPLVLDNAICAQAVNMGFDVRESDAVVDIITSVTVVGDDTVRIAISREANATAVLTYARGRPTDPNKSGPVVGPRGNLRDSHGLQDTAVSPLGNTFALHNPCVMFQYSRATGF</sequence>
<proteinExistence type="predicted"/>
<dbReference type="RefSeq" id="WP_259368272.1">
    <property type="nucleotide sequence ID" value="NZ_JACGDA010000020.1"/>
</dbReference>
<protein>
    <submittedName>
        <fullName evidence="1">Uncharacterized protein</fullName>
    </submittedName>
</protein>
<accession>A0A7W2LWM4</accession>
<gene>
    <name evidence="1" type="ORF">H4C15_11975</name>
</gene>
<dbReference type="Proteomes" id="UP000577346">
    <property type="component" value="Unassembled WGS sequence"/>
</dbReference>
<organism evidence="1 2">
    <name type="scientific">Pseudomonas juntendi</name>
    <dbReference type="NCBI Taxonomy" id="2666183"/>
    <lineage>
        <taxon>Bacteria</taxon>
        <taxon>Pseudomonadati</taxon>
        <taxon>Pseudomonadota</taxon>
        <taxon>Gammaproteobacteria</taxon>
        <taxon>Pseudomonadales</taxon>
        <taxon>Pseudomonadaceae</taxon>
        <taxon>Pseudomonas</taxon>
    </lineage>
</organism>
<name>A0A7W2LWM4_9PSED</name>
<comment type="caution">
    <text evidence="1">The sequence shown here is derived from an EMBL/GenBank/DDBJ whole genome shotgun (WGS) entry which is preliminary data.</text>
</comment>
<dbReference type="AlphaFoldDB" id="A0A7W2LWM4"/>
<dbReference type="EMBL" id="JACGDA010000020">
    <property type="protein sequence ID" value="MBA6148221.1"/>
    <property type="molecule type" value="Genomic_DNA"/>
</dbReference>
<evidence type="ECO:0000313" key="1">
    <source>
        <dbReference type="EMBL" id="MBA6148221.1"/>
    </source>
</evidence>
<reference evidence="1 2" key="1">
    <citation type="submission" date="2020-07" db="EMBL/GenBank/DDBJ databases">
        <title>Diversity of carbapenemase encoding genes among Pseudomonas putida group clinical isolates in a tertiary Brazilian hospital.</title>
        <authorList>
            <person name="Alberto-Lei F."/>
            <person name="Nodari C.S."/>
            <person name="Streling A.P."/>
            <person name="Paulino J.T."/>
            <person name="Bessa-Neto F.O."/>
            <person name="Cayo R."/>
            <person name="Gales A.C."/>
        </authorList>
    </citation>
    <scope>NUCLEOTIDE SEQUENCE [LARGE SCALE GENOMIC DNA]</scope>
    <source>
        <strain evidence="1 2">11213</strain>
    </source>
</reference>